<dbReference type="Gene3D" id="1.10.490.10">
    <property type="entry name" value="Globins"/>
    <property type="match status" value="1"/>
</dbReference>
<feature type="domain" description="Globin-sensor" evidence="2">
    <location>
        <begin position="56"/>
        <end position="244"/>
    </location>
</feature>
<dbReference type="Proteomes" id="UP000242877">
    <property type="component" value="Unassembled WGS sequence"/>
</dbReference>
<dbReference type="OrthoDB" id="10027058at2759"/>
<sequence>MFEGITRAFLGGEAQPNVKDPVQSSVQEVREESPDLADIDPHHIKSESEFHHMKVRMVYNMAFLNFTDEDGEQIHSTKDLLAPVVPAIVDSVYVHLLSFDTTAKSFTAPQSAATDKDGNIDAAITDLSLDHPNIKLRKDFLKGYLIRLVSNTNWAPDSPFWTYLDKVGVMHTGAAGFKHREKRPELYVEMQQCALLLGWVVDTVIKFVMGLDVIDNEKKTKVLVAFNKLIWLQNDLFLRHYVTTRS</sequence>
<organism evidence="3 4">
    <name type="scientific">Ascosphaera apis ARSEF 7405</name>
    <dbReference type="NCBI Taxonomy" id="392613"/>
    <lineage>
        <taxon>Eukaryota</taxon>
        <taxon>Fungi</taxon>
        <taxon>Dikarya</taxon>
        <taxon>Ascomycota</taxon>
        <taxon>Pezizomycotina</taxon>
        <taxon>Eurotiomycetes</taxon>
        <taxon>Eurotiomycetidae</taxon>
        <taxon>Onygenales</taxon>
        <taxon>Ascosphaeraceae</taxon>
        <taxon>Ascosphaera</taxon>
    </lineage>
</organism>
<evidence type="ECO:0000256" key="1">
    <source>
        <dbReference type="SAM" id="MobiDB-lite"/>
    </source>
</evidence>
<protein>
    <submittedName>
        <fullName evidence="3">Globin</fullName>
    </submittedName>
</protein>
<dbReference type="PANTHER" id="PTHR42071:SF1">
    <property type="entry name" value="GLOBIN-SENSOR DOMAIN-CONTAINING PROTEIN"/>
    <property type="match status" value="1"/>
</dbReference>
<dbReference type="VEuPathDB" id="FungiDB:AAP_01747"/>
<accession>A0A168AWI7</accession>
<evidence type="ECO:0000313" key="3">
    <source>
        <dbReference type="EMBL" id="KZZ94447.1"/>
    </source>
</evidence>
<proteinExistence type="predicted"/>
<dbReference type="GO" id="GO:0019825">
    <property type="term" value="F:oxygen binding"/>
    <property type="evidence" value="ECO:0007669"/>
    <property type="project" value="InterPro"/>
</dbReference>
<gene>
    <name evidence="3" type="ORF">AAP_01747</name>
</gene>
<dbReference type="Pfam" id="PF11563">
    <property type="entry name" value="Protoglobin"/>
    <property type="match status" value="1"/>
</dbReference>
<name>A0A168AWI7_9EURO</name>
<feature type="compositionally biased region" description="Basic and acidic residues" evidence="1">
    <location>
        <begin position="28"/>
        <end position="40"/>
    </location>
</feature>
<feature type="region of interest" description="Disordered" evidence="1">
    <location>
        <begin position="13"/>
        <end position="40"/>
    </location>
</feature>
<dbReference type="InterPro" id="IPR012292">
    <property type="entry name" value="Globin/Proto"/>
</dbReference>
<reference evidence="3 4" key="1">
    <citation type="journal article" date="2016" name="Genome Biol. Evol.">
        <title>Divergent and convergent evolution of fungal pathogenicity.</title>
        <authorList>
            <person name="Shang Y."/>
            <person name="Xiao G."/>
            <person name="Zheng P."/>
            <person name="Cen K."/>
            <person name="Zhan S."/>
            <person name="Wang C."/>
        </authorList>
    </citation>
    <scope>NUCLEOTIDE SEQUENCE [LARGE SCALE GENOMIC DNA]</scope>
    <source>
        <strain evidence="3 4">ARSEF 7405</strain>
    </source>
</reference>
<dbReference type="PANTHER" id="PTHR42071">
    <property type="entry name" value="PROTOGLOBIN DOMAIN-CONTAINING PROTEIN"/>
    <property type="match status" value="1"/>
</dbReference>
<dbReference type="GO" id="GO:0020037">
    <property type="term" value="F:heme binding"/>
    <property type="evidence" value="ECO:0007669"/>
    <property type="project" value="InterPro"/>
</dbReference>
<dbReference type="InterPro" id="IPR044398">
    <property type="entry name" value="Globin-sensor_dom"/>
</dbReference>
<comment type="caution">
    <text evidence="3">The sequence shown here is derived from an EMBL/GenBank/DDBJ whole genome shotgun (WGS) entry which is preliminary data.</text>
</comment>
<evidence type="ECO:0000259" key="2">
    <source>
        <dbReference type="Pfam" id="PF11563"/>
    </source>
</evidence>
<evidence type="ECO:0000313" key="4">
    <source>
        <dbReference type="Proteomes" id="UP000242877"/>
    </source>
</evidence>
<dbReference type="EMBL" id="AZGZ01000006">
    <property type="protein sequence ID" value="KZZ94447.1"/>
    <property type="molecule type" value="Genomic_DNA"/>
</dbReference>
<keyword evidence="4" id="KW-1185">Reference proteome</keyword>
<dbReference type="AlphaFoldDB" id="A0A168AWI7"/>